<protein>
    <submittedName>
        <fullName evidence="1">Uncharacterized protein</fullName>
    </submittedName>
</protein>
<dbReference type="EMBL" id="CAJJDO010000101">
    <property type="protein sequence ID" value="CAD8192177.1"/>
    <property type="molecule type" value="Genomic_DNA"/>
</dbReference>
<keyword evidence="2" id="KW-1185">Reference proteome</keyword>
<evidence type="ECO:0000313" key="1">
    <source>
        <dbReference type="EMBL" id="CAD8192177.1"/>
    </source>
</evidence>
<gene>
    <name evidence="1" type="ORF">PPENT_87.1.T1010010</name>
</gene>
<comment type="caution">
    <text evidence="1">The sequence shown here is derived from an EMBL/GenBank/DDBJ whole genome shotgun (WGS) entry which is preliminary data.</text>
</comment>
<name>A0A8S1WTP9_9CILI</name>
<organism evidence="1 2">
    <name type="scientific">Paramecium pentaurelia</name>
    <dbReference type="NCBI Taxonomy" id="43138"/>
    <lineage>
        <taxon>Eukaryota</taxon>
        <taxon>Sar</taxon>
        <taxon>Alveolata</taxon>
        <taxon>Ciliophora</taxon>
        <taxon>Intramacronucleata</taxon>
        <taxon>Oligohymenophorea</taxon>
        <taxon>Peniculida</taxon>
        <taxon>Parameciidae</taxon>
        <taxon>Paramecium</taxon>
    </lineage>
</organism>
<dbReference type="AlphaFoldDB" id="A0A8S1WTP9"/>
<reference evidence="1" key="1">
    <citation type="submission" date="2021-01" db="EMBL/GenBank/DDBJ databases">
        <authorList>
            <consortium name="Genoscope - CEA"/>
            <person name="William W."/>
        </authorList>
    </citation>
    <scope>NUCLEOTIDE SEQUENCE</scope>
</reference>
<evidence type="ECO:0000313" key="2">
    <source>
        <dbReference type="Proteomes" id="UP000689195"/>
    </source>
</evidence>
<proteinExistence type="predicted"/>
<sequence>MVKLLQVVGVMGKSEPFYNNHVDCHIQLMMHLYMGVPHQYVLRIVKQLFQQNQKQKSGFGKLESKLKL</sequence>
<accession>A0A8S1WTP9</accession>
<dbReference type="Proteomes" id="UP000689195">
    <property type="component" value="Unassembled WGS sequence"/>
</dbReference>